<keyword evidence="3" id="KW-1003">Cell membrane</keyword>
<proteinExistence type="inferred from homology"/>
<evidence type="ECO:0000256" key="6">
    <source>
        <dbReference type="ARBA" id="ARBA00023136"/>
    </source>
</evidence>
<dbReference type="PROSITE" id="PS51123">
    <property type="entry name" value="OMPA_2"/>
    <property type="match status" value="1"/>
</dbReference>
<dbReference type="InterPro" id="IPR006665">
    <property type="entry name" value="OmpA-like"/>
</dbReference>
<dbReference type="Pfam" id="PF13677">
    <property type="entry name" value="MotB_plug"/>
    <property type="match status" value="1"/>
</dbReference>
<comment type="similarity">
    <text evidence="2">Belongs to the MotB family.</text>
</comment>
<evidence type="ECO:0000259" key="8">
    <source>
        <dbReference type="PROSITE" id="PS51123"/>
    </source>
</evidence>
<name>A0A366SIX8_9ENTE</name>
<evidence type="ECO:0000256" key="7">
    <source>
        <dbReference type="PROSITE-ProRule" id="PRU00473"/>
    </source>
</evidence>
<gene>
    <name evidence="9" type="ORF">EB18_00225</name>
</gene>
<reference evidence="9 10" key="1">
    <citation type="submission" date="2015-06" db="EMBL/GenBank/DDBJ databases">
        <title>The Genome Sequence of Enterococcus cecorum 170AEA1.</title>
        <authorList>
            <consortium name="The Broad Institute Genomics Platform"/>
            <consortium name="The Broad Institute Genome Sequencing Center for Infectious Disease"/>
            <person name="Earl A.M."/>
            <person name="Van Tyne D."/>
            <person name="Lebreton F."/>
            <person name="Saavedra J.T."/>
            <person name="Gilmore M.S."/>
            <person name="Manson McGuire A."/>
            <person name="Clock S."/>
            <person name="Crupain M."/>
            <person name="Rangan U."/>
            <person name="Young S."/>
            <person name="Abouelleil A."/>
            <person name="Cao P."/>
            <person name="Chapman S.B."/>
            <person name="Griggs A."/>
            <person name="Priest M."/>
            <person name="Shea T."/>
            <person name="Wortman J."/>
            <person name="Nusbaum C."/>
            <person name="Birren B."/>
        </authorList>
    </citation>
    <scope>NUCLEOTIDE SEQUENCE [LARGE SCALE GENOMIC DNA]</scope>
    <source>
        <strain evidence="9 10">170AEA1</strain>
    </source>
</reference>
<keyword evidence="4" id="KW-0812">Transmembrane</keyword>
<protein>
    <recommendedName>
        <fullName evidence="8">OmpA-like domain-containing protein</fullName>
    </recommendedName>
</protein>
<dbReference type="GO" id="GO:0005886">
    <property type="term" value="C:plasma membrane"/>
    <property type="evidence" value="ECO:0007669"/>
    <property type="project" value="UniProtKB-SubCell"/>
</dbReference>
<dbReference type="EMBL" id="LEOY01000002">
    <property type="protein sequence ID" value="RBR31802.1"/>
    <property type="molecule type" value="Genomic_DNA"/>
</dbReference>
<dbReference type="InterPro" id="IPR025713">
    <property type="entry name" value="MotB-like_N_dom"/>
</dbReference>
<dbReference type="Proteomes" id="UP000252800">
    <property type="component" value="Unassembled WGS sequence"/>
</dbReference>
<keyword evidence="6 7" id="KW-0472">Membrane</keyword>
<feature type="domain" description="OmpA-like" evidence="8">
    <location>
        <begin position="129"/>
        <end position="249"/>
    </location>
</feature>
<evidence type="ECO:0000256" key="2">
    <source>
        <dbReference type="ARBA" id="ARBA00008914"/>
    </source>
</evidence>
<dbReference type="Pfam" id="PF00691">
    <property type="entry name" value="OmpA"/>
    <property type="match status" value="1"/>
</dbReference>
<sequence>MKRKKRHEEHVDEAWLLPYSDMMTLLLALFIVLFAMAKVDTAKFNEFKSEFTQIFAGVGQSSGTAVIGKAVDPDLPEDTQEKTAESEATKEAIVKMRLEDKKLAKLQKQLDEDLAKTEIADDVTIDLKSDGIHIALSSRILFSPGSADLSDDVQKNLSIVGSHFKGLDQDFIIAGYTDNRPENGKYASNWELSAARAISVMNYFVNNHMIASNKVAIQAYADNKPKATNSTDEGRLLNRRVEIIIQKIHTAKVVSNGN</sequence>
<evidence type="ECO:0000256" key="1">
    <source>
        <dbReference type="ARBA" id="ARBA00004162"/>
    </source>
</evidence>
<evidence type="ECO:0000256" key="5">
    <source>
        <dbReference type="ARBA" id="ARBA00022989"/>
    </source>
</evidence>
<dbReference type="RefSeq" id="WP_113783646.1">
    <property type="nucleotide sequence ID" value="NZ_KZ845739.1"/>
</dbReference>
<dbReference type="InterPro" id="IPR050330">
    <property type="entry name" value="Bact_OuterMem_StrucFunc"/>
</dbReference>
<dbReference type="PANTHER" id="PTHR30329">
    <property type="entry name" value="STATOR ELEMENT OF FLAGELLAR MOTOR COMPLEX"/>
    <property type="match status" value="1"/>
</dbReference>
<evidence type="ECO:0000256" key="3">
    <source>
        <dbReference type="ARBA" id="ARBA00022475"/>
    </source>
</evidence>
<evidence type="ECO:0000313" key="9">
    <source>
        <dbReference type="EMBL" id="RBR31802.1"/>
    </source>
</evidence>
<dbReference type="Gene3D" id="3.30.1330.60">
    <property type="entry name" value="OmpA-like domain"/>
    <property type="match status" value="1"/>
</dbReference>
<dbReference type="SUPFAM" id="SSF103088">
    <property type="entry name" value="OmpA-like"/>
    <property type="match status" value="1"/>
</dbReference>
<dbReference type="InterPro" id="IPR036737">
    <property type="entry name" value="OmpA-like_sf"/>
</dbReference>
<comment type="caution">
    <text evidence="9">The sequence shown here is derived from an EMBL/GenBank/DDBJ whole genome shotgun (WGS) entry which is preliminary data.</text>
</comment>
<dbReference type="PANTHER" id="PTHR30329:SF21">
    <property type="entry name" value="LIPOPROTEIN YIAD-RELATED"/>
    <property type="match status" value="1"/>
</dbReference>
<accession>A0A366SIX8</accession>
<evidence type="ECO:0000313" key="10">
    <source>
        <dbReference type="Proteomes" id="UP000252800"/>
    </source>
</evidence>
<dbReference type="CDD" id="cd07185">
    <property type="entry name" value="OmpA_C-like"/>
    <property type="match status" value="1"/>
</dbReference>
<evidence type="ECO:0000256" key="4">
    <source>
        <dbReference type="ARBA" id="ARBA00022692"/>
    </source>
</evidence>
<keyword evidence="5" id="KW-1133">Transmembrane helix</keyword>
<comment type="subcellular location">
    <subcellularLocation>
        <location evidence="1">Cell membrane</location>
        <topology evidence="1">Single-pass membrane protein</topology>
    </subcellularLocation>
</comment>
<dbReference type="AlphaFoldDB" id="A0A366SIX8"/>
<organism evidence="9 10">
    <name type="scientific">Enterococcus cecorum</name>
    <dbReference type="NCBI Taxonomy" id="44008"/>
    <lineage>
        <taxon>Bacteria</taxon>
        <taxon>Bacillati</taxon>
        <taxon>Bacillota</taxon>
        <taxon>Bacilli</taxon>
        <taxon>Lactobacillales</taxon>
        <taxon>Enterococcaceae</taxon>
        <taxon>Enterococcus</taxon>
    </lineage>
</organism>